<name>A0A917ILL5_9BACT</name>
<evidence type="ECO:0000313" key="5">
    <source>
        <dbReference type="EMBL" id="GGH57379.1"/>
    </source>
</evidence>
<comment type="caution">
    <text evidence="5">The sequence shown here is derived from an EMBL/GenBank/DDBJ whole genome shotgun (WGS) entry which is preliminary data.</text>
</comment>
<accession>A0A917ILL5</accession>
<dbReference type="GO" id="GO:0005829">
    <property type="term" value="C:cytosol"/>
    <property type="evidence" value="ECO:0007669"/>
    <property type="project" value="TreeGrafter"/>
</dbReference>
<evidence type="ECO:0000256" key="3">
    <source>
        <dbReference type="ARBA" id="ARBA00022898"/>
    </source>
</evidence>
<evidence type="ECO:0000256" key="1">
    <source>
        <dbReference type="ARBA" id="ARBA00001933"/>
    </source>
</evidence>
<proteinExistence type="inferred from homology"/>
<organism evidence="5 6">
    <name type="scientific">Filimonas zeae</name>
    <dbReference type="NCBI Taxonomy" id="1737353"/>
    <lineage>
        <taxon>Bacteria</taxon>
        <taxon>Pseudomonadati</taxon>
        <taxon>Bacteroidota</taxon>
        <taxon>Chitinophagia</taxon>
        <taxon>Chitinophagales</taxon>
        <taxon>Chitinophagaceae</taxon>
        <taxon>Filimonas</taxon>
    </lineage>
</organism>
<keyword evidence="3" id="KW-0663">Pyridoxal phosphate</keyword>
<dbReference type="SUPFAM" id="SSF53383">
    <property type="entry name" value="PLP-dependent transferases"/>
    <property type="match status" value="1"/>
</dbReference>
<comment type="cofactor">
    <cofactor evidence="1">
        <name>pyridoxal 5'-phosphate</name>
        <dbReference type="ChEBI" id="CHEBI:597326"/>
    </cofactor>
</comment>
<sequence length="388" mass="42343">MDRRSFLKNSGISTLPVITGLGAAAFQPAAAPEAALKTINFVQDGIGFTPTEYIQQLAEIDKVHAIERDYYAEKGVVDALLKKFAVITGKEAAIYMPSGTMANQLAIHVLCGGSTKVYVQETSHVFRDEGDAAQSVYGKRLLPLARGKHYFTAAELEAENTYLANGEYFAAPAGAISIENPVRRCLGQVVPLSELKAIAAWSKKRGYKMHLDGARLHLACAYSGVSVKEYADCFDTVYMCLYKYLGANSGAVLCGSKAVIDQMPHLVKIHGGGMWQNWHNAAVALHFLEGIDERLLRARERAASVFAKLNLLPGVEILPIPEGSNVFRFRLAAQYNPQTFSGTLREKYAIRIAASPEEDGYARIHVNESILLREENAILSAFKAALGV</sequence>
<dbReference type="PANTHER" id="PTHR48097:SF9">
    <property type="entry name" value="L-THREONINE ALDOLASE"/>
    <property type="match status" value="1"/>
</dbReference>
<dbReference type="Gene3D" id="3.40.640.10">
    <property type="entry name" value="Type I PLP-dependent aspartate aminotransferase-like (Major domain)"/>
    <property type="match status" value="1"/>
</dbReference>
<reference evidence="5" key="2">
    <citation type="submission" date="2020-09" db="EMBL/GenBank/DDBJ databases">
        <authorList>
            <person name="Sun Q."/>
            <person name="Zhou Y."/>
        </authorList>
    </citation>
    <scope>NUCLEOTIDE SEQUENCE</scope>
    <source>
        <strain evidence="5">CGMCC 1.15290</strain>
    </source>
</reference>
<dbReference type="PANTHER" id="PTHR48097">
    <property type="entry name" value="L-THREONINE ALDOLASE-RELATED"/>
    <property type="match status" value="1"/>
</dbReference>
<dbReference type="Proteomes" id="UP000627292">
    <property type="component" value="Unassembled WGS sequence"/>
</dbReference>
<protein>
    <recommendedName>
        <fullName evidence="4">Aromatic amino acid beta-eliminating lyase/threonine aldolase domain-containing protein</fullName>
    </recommendedName>
</protein>
<dbReference type="InterPro" id="IPR001597">
    <property type="entry name" value="ArAA_b-elim_lyase/Thr_aldolase"/>
</dbReference>
<evidence type="ECO:0000256" key="2">
    <source>
        <dbReference type="ARBA" id="ARBA00006966"/>
    </source>
</evidence>
<feature type="domain" description="Aromatic amino acid beta-eliminating lyase/threonine aldolase" evidence="4">
    <location>
        <begin position="68"/>
        <end position="316"/>
    </location>
</feature>
<dbReference type="EMBL" id="BMIB01000001">
    <property type="protein sequence ID" value="GGH57379.1"/>
    <property type="molecule type" value="Genomic_DNA"/>
</dbReference>
<dbReference type="InterPro" id="IPR015424">
    <property type="entry name" value="PyrdxlP-dep_Trfase"/>
</dbReference>
<keyword evidence="6" id="KW-1185">Reference proteome</keyword>
<gene>
    <name evidence="5" type="ORF">GCM10011379_02000</name>
</gene>
<dbReference type="GO" id="GO:0006567">
    <property type="term" value="P:L-threonine catabolic process"/>
    <property type="evidence" value="ECO:0007669"/>
    <property type="project" value="TreeGrafter"/>
</dbReference>
<dbReference type="AlphaFoldDB" id="A0A917ILL5"/>
<dbReference type="GO" id="GO:0006545">
    <property type="term" value="P:glycine biosynthetic process"/>
    <property type="evidence" value="ECO:0007669"/>
    <property type="project" value="TreeGrafter"/>
</dbReference>
<evidence type="ECO:0000313" key="6">
    <source>
        <dbReference type="Proteomes" id="UP000627292"/>
    </source>
</evidence>
<dbReference type="InterPro" id="IPR015421">
    <property type="entry name" value="PyrdxlP-dep_Trfase_major"/>
</dbReference>
<comment type="similarity">
    <text evidence="2">Belongs to the threonine aldolase family.</text>
</comment>
<dbReference type="GO" id="GO:0008732">
    <property type="term" value="F:L-allo-threonine aldolase activity"/>
    <property type="evidence" value="ECO:0007669"/>
    <property type="project" value="TreeGrafter"/>
</dbReference>
<dbReference type="Pfam" id="PF01212">
    <property type="entry name" value="Beta_elim_lyase"/>
    <property type="match status" value="1"/>
</dbReference>
<dbReference type="RefSeq" id="WP_188949818.1">
    <property type="nucleotide sequence ID" value="NZ_BMIB01000001.1"/>
</dbReference>
<evidence type="ECO:0000259" key="4">
    <source>
        <dbReference type="Pfam" id="PF01212"/>
    </source>
</evidence>
<reference evidence="5" key="1">
    <citation type="journal article" date="2014" name="Int. J. Syst. Evol. Microbiol.">
        <title>Complete genome sequence of Corynebacterium casei LMG S-19264T (=DSM 44701T), isolated from a smear-ripened cheese.</title>
        <authorList>
            <consortium name="US DOE Joint Genome Institute (JGI-PGF)"/>
            <person name="Walter F."/>
            <person name="Albersmeier A."/>
            <person name="Kalinowski J."/>
            <person name="Ruckert C."/>
        </authorList>
    </citation>
    <scope>NUCLEOTIDE SEQUENCE</scope>
    <source>
        <strain evidence="5">CGMCC 1.15290</strain>
    </source>
</reference>